<sequence length="216" mass="26032">MENQSAFYSCFERIAFGEIELDLTLIQQNQFLRSVKQFHLKKFIRLSVLSQWYHRKSFVRIVEIFIILDSSKENIFIQKFMNLNTIPINHKFYCILLIYKARILKKYDICGLKLFISKISKQINRICQLDLIQTNLIQDIQFKIIVSIISNRNNWTGNIQNQIDFIINLLQKQRFFYIFQDDLAYIFQVMKLKFISKVKHKTHHSTVRQQQQALQE</sequence>
<reference evidence="1" key="1">
    <citation type="submission" date="2021-01" db="EMBL/GenBank/DDBJ databases">
        <authorList>
            <consortium name="Genoscope - CEA"/>
            <person name="William W."/>
        </authorList>
    </citation>
    <scope>NUCLEOTIDE SEQUENCE</scope>
</reference>
<evidence type="ECO:0000313" key="1">
    <source>
        <dbReference type="EMBL" id="CAD8198679.1"/>
    </source>
</evidence>
<dbReference type="EMBL" id="CAJJDP010000117">
    <property type="protein sequence ID" value="CAD8198679.1"/>
    <property type="molecule type" value="Genomic_DNA"/>
</dbReference>
<keyword evidence="2" id="KW-1185">Reference proteome</keyword>
<protein>
    <submittedName>
        <fullName evidence="1">Uncharacterized protein</fullName>
    </submittedName>
</protein>
<proteinExistence type="predicted"/>
<gene>
    <name evidence="1" type="ORF">POCTA_138.1.T1170131</name>
</gene>
<accession>A0A8S1XCJ3</accession>
<dbReference type="AlphaFoldDB" id="A0A8S1XCJ3"/>
<evidence type="ECO:0000313" key="2">
    <source>
        <dbReference type="Proteomes" id="UP000683925"/>
    </source>
</evidence>
<name>A0A8S1XCJ3_PAROT</name>
<dbReference type="Proteomes" id="UP000683925">
    <property type="component" value="Unassembled WGS sequence"/>
</dbReference>
<organism evidence="1 2">
    <name type="scientific">Paramecium octaurelia</name>
    <dbReference type="NCBI Taxonomy" id="43137"/>
    <lineage>
        <taxon>Eukaryota</taxon>
        <taxon>Sar</taxon>
        <taxon>Alveolata</taxon>
        <taxon>Ciliophora</taxon>
        <taxon>Intramacronucleata</taxon>
        <taxon>Oligohymenophorea</taxon>
        <taxon>Peniculida</taxon>
        <taxon>Parameciidae</taxon>
        <taxon>Paramecium</taxon>
    </lineage>
</organism>
<comment type="caution">
    <text evidence="1">The sequence shown here is derived from an EMBL/GenBank/DDBJ whole genome shotgun (WGS) entry which is preliminary data.</text>
</comment>